<dbReference type="CDD" id="cd04301">
    <property type="entry name" value="NAT_SF"/>
    <property type="match status" value="1"/>
</dbReference>
<dbReference type="PANTHER" id="PTHR47542:SF2">
    <property type="entry name" value="ACYL-COA N-ACYLTRANSFERASES (NAT) SUPERFAMILY PROTEIN"/>
    <property type="match status" value="1"/>
</dbReference>
<dbReference type="PANTHER" id="PTHR47542">
    <property type="entry name" value="ACYL-COA N-ACYLTRANSFERASES (NAT) SUPERFAMILY PROTEIN"/>
    <property type="match status" value="1"/>
</dbReference>
<keyword evidence="3" id="KW-1185">Reference proteome</keyword>
<dbReference type="OrthoDB" id="41532at2759"/>
<dbReference type="Pfam" id="PF00583">
    <property type="entry name" value="Acetyltransf_1"/>
    <property type="match status" value="1"/>
</dbReference>
<dbReference type="InterPro" id="IPR000182">
    <property type="entry name" value="GNAT_dom"/>
</dbReference>
<organism evidence="2 3">
    <name type="scientific">Carnegiea gigantea</name>
    <dbReference type="NCBI Taxonomy" id="171969"/>
    <lineage>
        <taxon>Eukaryota</taxon>
        <taxon>Viridiplantae</taxon>
        <taxon>Streptophyta</taxon>
        <taxon>Embryophyta</taxon>
        <taxon>Tracheophyta</taxon>
        <taxon>Spermatophyta</taxon>
        <taxon>Magnoliopsida</taxon>
        <taxon>eudicotyledons</taxon>
        <taxon>Gunneridae</taxon>
        <taxon>Pentapetalae</taxon>
        <taxon>Caryophyllales</taxon>
        <taxon>Cactineae</taxon>
        <taxon>Cactaceae</taxon>
        <taxon>Cactoideae</taxon>
        <taxon>Echinocereeae</taxon>
        <taxon>Carnegiea</taxon>
    </lineage>
</organism>
<dbReference type="Proteomes" id="UP001153076">
    <property type="component" value="Unassembled WGS sequence"/>
</dbReference>
<dbReference type="GO" id="GO:0016747">
    <property type="term" value="F:acyltransferase activity, transferring groups other than amino-acyl groups"/>
    <property type="evidence" value="ECO:0007669"/>
    <property type="project" value="InterPro"/>
</dbReference>
<name>A0A9Q1QCV3_9CARY</name>
<sequence>MDERVVVELKKSLADYPKVLEEVVRIEKKIFPKHESLSRSFDEELGKKNSGLLYICTNGEVAGYVMYSWPSSLLAVITKLAVLLYCPYFFPLHEKPVKEKYRRQGYGEALLRAVIQKCKTRNIQRISLHVDPSRTPAANLYKKLGFRIDSLVEKYYAADRDAYRMYLDFDADV</sequence>
<evidence type="ECO:0000313" key="2">
    <source>
        <dbReference type="EMBL" id="KAJ8436831.1"/>
    </source>
</evidence>
<comment type="caution">
    <text evidence="2">The sequence shown here is derived from an EMBL/GenBank/DDBJ whole genome shotgun (WGS) entry which is preliminary data.</text>
</comment>
<accession>A0A9Q1QCV3</accession>
<dbReference type="EMBL" id="JAKOGI010000327">
    <property type="protein sequence ID" value="KAJ8436831.1"/>
    <property type="molecule type" value="Genomic_DNA"/>
</dbReference>
<reference evidence="2" key="1">
    <citation type="submission" date="2022-04" db="EMBL/GenBank/DDBJ databases">
        <title>Carnegiea gigantea Genome sequencing and assembly v2.</title>
        <authorList>
            <person name="Copetti D."/>
            <person name="Sanderson M.J."/>
            <person name="Burquez A."/>
            <person name="Wojciechowski M.F."/>
        </authorList>
    </citation>
    <scope>NUCLEOTIDE SEQUENCE</scope>
    <source>
        <strain evidence="2">SGP5-SGP5p</strain>
        <tissue evidence="2">Aerial part</tissue>
    </source>
</reference>
<evidence type="ECO:0000313" key="3">
    <source>
        <dbReference type="Proteomes" id="UP001153076"/>
    </source>
</evidence>
<gene>
    <name evidence="2" type="ORF">Cgig2_018927</name>
</gene>
<feature type="domain" description="N-acetyltransferase" evidence="1">
    <location>
        <begin position="11"/>
        <end position="170"/>
    </location>
</feature>
<protein>
    <recommendedName>
        <fullName evidence="1">N-acetyltransferase domain-containing protein</fullName>
    </recommendedName>
</protein>
<evidence type="ECO:0000259" key="1">
    <source>
        <dbReference type="PROSITE" id="PS51186"/>
    </source>
</evidence>
<proteinExistence type="predicted"/>
<dbReference type="SUPFAM" id="SSF55729">
    <property type="entry name" value="Acyl-CoA N-acyltransferases (Nat)"/>
    <property type="match status" value="1"/>
</dbReference>
<dbReference type="PROSITE" id="PS51186">
    <property type="entry name" value="GNAT"/>
    <property type="match status" value="1"/>
</dbReference>
<dbReference type="InterPro" id="IPR016181">
    <property type="entry name" value="Acyl_CoA_acyltransferase"/>
</dbReference>
<dbReference type="Gene3D" id="3.40.630.30">
    <property type="match status" value="1"/>
</dbReference>
<dbReference type="AlphaFoldDB" id="A0A9Q1QCV3"/>